<proteinExistence type="predicted"/>
<organism evidence="1 2">
    <name type="scientific">Polarella glacialis</name>
    <name type="common">Dinoflagellate</name>
    <dbReference type="NCBI Taxonomy" id="89957"/>
    <lineage>
        <taxon>Eukaryota</taxon>
        <taxon>Sar</taxon>
        <taxon>Alveolata</taxon>
        <taxon>Dinophyceae</taxon>
        <taxon>Suessiales</taxon>
        <taxon>Suessiaceae</taxon>
        <taxon>Polarella</taxon>
    </lineage>
</organism>
<comment type="caution">
    <text evidence="1">The sequence shown here is derived from an EMBL/GenBank/DDBJ whole genome shotgun (WGS) entry which is preliminary data.</text>
</comment>
<dbReference type="Proteomes" id="UP000626109">
    <property type="component" value="Unassembled WGS sequence"/>
</dbReference>
<gene>
    <name evidence="1" type="ORF">PGLA2088_LOCUS10006</name>
</gene>
<protein>
    <submittedName>
        <fullName evidence="1">Uncharacterized protein</fullName>
    </submittedName>
</protein>
<sequence length="125" mass="13135">AAYSVVTTVSENNENREGSVSYADVCGTDAFQLKQMFFQSAVCVDMAMDIESAPAPAPAYDPQKELDKARGAKGFQKTAFEILAEMEAKTAAAEEKAALAEYKAAMELDKANAATASAGKLAPAT</sequence>
<name>A0A813IKV6_POLGL</name>
<dbReference type="AlphaFoldDB" id="A0A813IKV6"/>
<reference evidence="1" key="1">
    <citation type="submission" date="2021-02" db="EMBL/GenBank/DDBJ databases">
        <authorList>
            <person name="Dougan E. K."/>
            <person name="Rhodes N."/>
            <person name="Thang M."/>
            <person name="Chan C."/>
        </authorList>
    </citation>
    <scope>NUCLEOTIDE SEQUENCE</scope>
</reference>
<accession>A0A813IKV6</accession>
<feature type="non-terminal residue" evidence="1">
    <location>
        <position position="1"/>
    </location>
</feature>
<dbReference type="EMBL" id="CAJNNW010011188">
    <property type="protein sequence ID" value="CAE8652870.1"/>
    <property type="molecule type" value="Genomic_DNA"/>
</dbReference>
<evidence type="ECO:0000313" key="2">
    <source>
        <dbReference type="Proteomes" id="UP000626109"/>
    </source>
</evidence>
<evidence type="ECO:0000313" key="1">
    <source>
        <dbReference type="EMBL" id="CAE8652870.1"/>
    </source>
</evidence>